<dbReference type="Gene3D" id="3.30.40.10">
    <property type="entry name" value="Zinc/RING finger domain, C3HC4 (zinc finger)"/>
    <property type="match status" value="1"/>
</dbReference>
<dbReference type="GeneID" id="8246834"/>
<dbReference type="GO" id="GO:0005524">
    <property type="term" value="F:ATP binding"/>
    <property type="evidence" value="ECO:0007669"/>
    <property type="project" value="UniProtKB-KW"/>
</dbReference>
<dbReference type="GO" id="GO:0005634">
    <property type="term" value="C:nucleus"/>
    <property type="evidence" value="ECO:0007669"/>
    <property type="project" value="TreeGrafter"/>
</dbReference>
<feature type="domain" description="Helicase C-terminal" evidence="12">
    <location>
        <begin position="903"/>
        <end position="1061"/>
    </location>
</feature>
<dbReference type="InterPro" id="IPR050628">
    <property type="entry name" value="SNF2_RAD54_helicase_TF"/>
</dbReference>
<evidence type="ECO:0000256" key="1">
    <source>
        <dbReference type="ARBA" id="ARBA00008438"/>
    </source>
</evidence>
<evidence type="ECO:0000256" key="3">
    <source>
        <dbReference type="ARBA" id="ARBA00022741"/>
    </source>
</evidence>
<dbReference type="Gene3D" id="3.40.50.10810">
    <property type="entry name" value="Tandem AAA-ATPase domain"/>
    <property type="match status" value="2"/>
</dbReference>
<feature type="compositionally biased region" description="Basic and acidic residues" evidence="10">
    <location>
        <begin position="1050"/>
        <end position="1060"/>
    </location>
</feature>
<dbReference type="eggNOG" id="KOG1001">
    <property type="taxonomic scope" value="Eukaryota"/>
</dbReference>
<evidence type="ECO:0000313" key="14">
    <source>
        <dbReference type="Proteomes" id="UP000002009"/>
    </source>
</evidence>
<dbReference type="PROSITE" id="PS00518">
    <property type="entry name" value="ZF_RING_1"/>
    <property type="match status" value="1"/>
</dbReference>
<feature type="region of interest" description="Disordered" evidence="10">
    <location>
        <begin position="1155"/>
        <end position="1191"/>
    </location>
</feature>
<evidence type="ECO:0000256" key="4">
    <source>
        <dbReference type="ARBA" id="ARBA00022771"/>
    </source>
</evidence>
<dbReference type="STRING" id="296587.C1FHF9"/>
<evidence type="ECO:0000256" key="5">
    <source>
        <dbReference type="ARBA" id="ARBA00022801"/>
    </source>
</evidence>
<keyword evidence="5" id="KW-0378">Hydrolase</keyword>
<dbReference type="CDD" id="cd18793">
    <property type="entry name" value="SF2_C_SNF"/>
    <property type="match status" value="1"/>
</dbReference>
<dbReference type="FunCoup" id="C1FHF9">
    <property type="interactions" value="48"/>
</dbReference>
<dbReference type="SUPFAM" id="SSF52540">
    <property type="entry name" value="P-loop containing nucleoside triphosphate hydrolases"/>
    <property type="match status" value="2"/>
</dbReference>
<dbReference type="InParanoid" id="C1FHF9"/>
<feature type="compositionally biased region" description="Acidic residues" evidence="10">
    <location>
        <begin position="1061"/>
        <end position="1077"/>
    </location>
</feature>
<keyword evidence="14" id="KW-1185">Reference proteome</keyword>
<keyword evidence="6" id="KW-0347">Helicase</keyword>
<dbReference type="Pfam" id="PF00271">
    <property type="entry name" value="Helicase_C"/>
    <property type="match status" value="1"/>
</dbReference>
<evidence type="ECO:0000256" key="2">
    <source>
        <dbReference type="ARBA" id="ARBA00022723"/>
    </source>
</evidence>
<evidence type="ECO:0000259" key="12">
    <source>
        <dbReference type="PROSITE" id="PS51194"/>
    </source>
</evidence>
<dbReference type="PROSITE" id="PS51194">
    <property type="entry name" value="HELICASE_CTER"/>
    <property type="match status" value="1"/>
</dbReference>
<evidence type="ECO:0000256" key="8">
    <source>
        <dbReference type="ARBA" id="ARBA00022840"/>
    </source>
</evidence>
<feature type="domain" description="RING-type" evidence="11">
    <location>
        <begin position="764"/>
        <end position="820"/>
    </location>
</feature>
<dbReference type="KEGG" id="mis:MICPUN_96640"/>
<dbReference type="RefSeq" id="XP_002508835.1">
    <property type="nucleotide sequence ID" value="XM_002508789.1"/>
</dbReference>
<dbReference type="Gene3D" id="3.40.50.300">
    <property type="entry name" value="P-loop containing nucleotide triphosphate hydrolases"/>
    <property type="match status" value="1"/>
</dbReference>
<dbReference type="Pfam" id="PF00176">
    <property type="entry name" value="SNF2-rel_dom"/>
    <property type="match status" value="1"/>
</dbReference>
<keyword evidence="3" id="KW-0547">Nucleotide-binding</keyword>
<feature type="region of interest" description="Disordered" evidence="10">
    <location>
        <begin position="236"/>
        <end position="258"/>
    </location>
</feature>
<dbReference type="InterPro" id="IPR001841">
    <property type="entry name" value="Znf_RING"/>
</dbReference>
<keyword evidence="7" id="KW-0862">Zinc</keyword>
<dbReference type="PROSITE" id="PS50089">
    <property type="entry name" value="ZF_RING_2"/>
    <property type="match status" value="1"/>
</dbReference>
<dbReference type="GO" id="GO:0008094">
    <property type="term" value="F:ATP-dependent activity, acting on DNA"/>
    <property type="evidence" value="ECO:0007669"/>
    <property type="project" value="TreeGrafter"/>
</dbReference>
<keyword evidence="2" id="KW-0479">Metal-binding</keyword>
<dbReference type="SMART" id="SM00487">
    <property type="entry name" value="DEXDc"/>
    <property type="match status" value="1"/>
</dbReference>
<proteinExistence type="inferred from homology"/>
<dbReference type="InterPro" id="IPR049730">
    <property type="entry name" value="SNF2/RAD54-like_C"/>
</dbReference>
<feature type="compositionally biased region" description="Basic and acidic residues" evidence="10">
    <location>
        <begin position="1178"/>
        <end position="1191"/>
    </location>
</feature>
<sequence length="1459" mass="155196">MRGYHPVPKDARTRAAVVAAFGHARCDWASSLDRGHPHHRHARAGFCGVVGCEIHDASRGGPTGSLRGALERLRPRAPTYVPIDRAVAMALDAVLSRLDPRGCAAFASTCVGARQRIDCRAPGLKLRLHPHQEAGLAWMRARERPNGSASMPPLPDPRYWVNVLTGEMSTSPPPSYADSPGGLLCDEPGLGKTVTALALVLATRGARPAPPDGHRARRDEASGCWYYEGTARLAAAATHDGDPTTPSVRRSRRSTTPGVGHFAKIERAAFLLDNPRIEDDKNETVEDDPSLPPPGFRQVTASAARASKERAMTQRNVSFFQRAIAIASHNVGKEVAFDACEFVLMNAGGSIADVTPLRLPKFRFNGEALKDATWDPFAEPIALDTDALEEALSLSRGRARGGAEETPKIWLSSATLVILPPVLISHWLEQIAFTTGAAEDGPSVCVVGGAKGKSKGEGANGAANGTGDASRWLFGIEGEADVTDLGRHDSLSSFHGLAPRELANRWDLVIIPVNRLSYEFSRDSPILRVHWRRVVLDEGHQLGGASAITAKLSMACALRAHARWVMTGTPTPATLKGAGVGHLHPLLAFLRQAPYASSQQLWMQAIQRPLDGGGAKGGGGADAAARLGSLLRRVAIRTLKSDIRLPPLEREVRGLAFTRAHALSYNEIVSHVRRSLLLADWADPSHVESLLNPRQTRLAMEAVQNLREAACVTGVYPVHCFGPEMDETVEDLVEALKRRGHGHESATARANELRYPLTVAKGRCQRCDVDAFMPLVTPCGHLLCCGCVAVVGDESGRGVSSAPQEDFLHETRAPVRCPVCASPFKMQAPDPRLDNPAPRQAVPQDLIEIQPSYVQLPWKMVDALEAQGESTKVEYLLARLRELGAAPLEREKGAPGDGDDAGDLERLAVWSRRASGPPPKCIVYSGFRTHLDVIDLALSGAKVNFANIARIGMSRWDKDRALASFRADPDVSVLLLDRAAAEGLDLSFVQRVFVAEPLDNASLEQQVVSRAHRMGQRGTVIVEVLAMRGTAEETLLDVQAELAAAAHAAAEESRARKKREEDDDWSDEEEEDDEEEAVQAGVAPAIAAEALSRRRVLQTLKLIPVPELLPADDELGGGAGEEGAGGAGREWKIRLRALRSALAFFDSSLGVHSLSAGVPPRRLTGDDDDSTLRSLGVNDRDGKKNKLGSSDDRVAVGVGGSVGGDVPASAAAAEAAAAAIAGGGLGEGEGRQLTVADIDGRVARRTALHAARQAVSTAAMLDDPDGGDDDGGDGGAAARMAADLMRAAEASAARGSAADPTIASLQNAFRAIVQERAAEAEGNRKVSAAVAGRVTFQSLIDGRLVVRYSAPDVAAGRVGVDGEQTEIVQDLPAALLPLVLRVVAADQSPAARQNLAPAAMAVASPRVFWAIVRHGGVGGGDGIGFAEALERLAPGAADWASIAVRERRRPERYSEYVSH</sequence>
<evidence type="ECO:0000256" key="7">
    <source>
        <dbReference type="ARBA" id="ARBA00022833"/>
    </source>
</evidence>
<feature type="region of interest" description="Disordered" evidence="10">
    <location>
        <begin position="1050"/>
        <end position="1081"/>
    </location>
</feature>
<dbReference type="InterPro" id="IPR027417">
    <property type="entry name" value="P-loop_NTPase"/>
</dbReference>
<protein>
    <submittedName>
        <fullName evidence="13">SNF2 super family</fullName>
    </submittedName>
</protein>
<dbReference type="InterPro" id="IPR017907">
    <property type="entry name" value="Znf_RING_CS"/>
</dbReference>
<dbReference type="PANTHER" id="PTHR45626:SF14">
    <property type="entry name" value="ATP-DEPENDENT DNA HELICASE (EUROFUNG)"/>
    <property type="match status" value="1"/>
</dbReference>
<keyword evidence="8" id="KW-0067">ATP-binding</keyword>
<dbReference type="SMART" id="SM00184">
    <property type="entry name" value="RING"/>
    <property type="match status" value="1"/>
</dbReference>
<name>C1FHF9_MICCC</name>
<accession>C1FHF9</accession>
<evidence type="ECO:0000256" key="6">
    <source>
        <dbReference type="ARBA" id="ARBA00022806"/>
    </source>
</evidence>
<evidence type="ECO:0000313" key="13">
    <source>
        <dbReference type="EMBL" id="ACO70093.1"/>
    </source>
</evidence>
<dbReference type="InterPro" id="IPR001650">
    <property type="entry name" value="Helicase_C-like"/>
</dbReference>
<reference evidence="13 14" key="1">
    <citation type="journal article" date="2009" name="Science">
        <title>Green evolution and dynamic adaptations revealed by genomes of the marine picoeukaryotes Micromonas.</title>
        <authorList>
            <person name="Worden A.Z."/>
            <person name="Lee J.H."/>
            <person name="Mock T."/>
            <person name="Rouze P."/>
            <person name="Simmons M.P."/>
            <person name="Aerts A.L."/>
            <person name="Allen A.E."/>
            <person name="Cuvelier M.L."/>
            <person name="Derelle E."/>
            <person name="Everett M.V."/>
            <person name="Foulon E."/>
            <person name="Grimwood J."/>
            <person name="Gundlach H."/>
            <person name="Henrissat B."/>
            <person name="Napoli C."/>
            <person name="McDonald S.M."/>
            <person name="Parker M.S."/>
            <person name="Rombauts S."/>
            <person name="Salamov A."/>
            <person name="Von Dassow P."/>
            <person name="Badger J.H."/>
            <person name="Coutinho P.M."/>
            <person name="Demir E."/>
            <person name="Dubchak I."/>
            <person name="Gentemann C."/>
            <person name="Eikrem W."/>
            <person name="Gready J.E."/>
            <person name="John U."/>
            <person name="Lanier W."/>
            <person name="Lindquist E.A."/>
            <person name="Lucas S."/>
            <person name="Mayer K.F."/>
            <person name="Moreau H."/>
            <person name="Not F."/>
            <person name="Otillar R."/>
            <person name="Panaud O."/>
            <person name="Pangilinan J."/>
            <person name="Paulsen I."/>
            <person name="Piegu B."/>
            <person name="Poliakov A."/>
            <person name="Robbens S."/>
            <person name="Schmutz J."/>
            <person name="Toulza E."/>
            <person name="Wyss T."/>
            <person name="Zelensky A."/>
            <person name="Zhou K."/>
            <person name="Armbrust E.V."/>
            <person name="Bhattacharya D."/>
            <person name="Goodenough U.W."/>
            <person name="Van de Peer Y."/>
            <person name="Grigoriev I.V."/>
        </authorList>
    </citation>
    <scope>NUCLEOTIDE SEQUENCE [LARGE SCALE GENOMIC DNA]</scope>
    <source>
        <strain evidence="14">RCC299 / NOUM17</strain>
    </source>
</reference>
<dbReference type="SUPFAM" id="SSF57850">
    <property type="entry name" value="RING/U-box"/>
    <property type="match status" value="1"/>
</dbReference>
<dbReference type="InterPro" id="IPR014001">
    <property type="entry name" value="Helicase_ATP-bd"/>
</dbReference>
<dbReference type="GO" id="GO:0004386">
    <property type="term" value="F:helicase activity"/>
    <property type="evidence" value="ECO:0007669"/>
    <property type="project" value="UniProtKB-KW"/>
</dbReference>
<evidence type="ECO:0000259" key="11">
    <source>
        <dbReference type="PROSITE" id="PS50089"/>
    </source>
</evidence>
<dbReference type="PANTHER" id="PTHR45626">
    <property type="entry name" value="TRANSCRIPTION TERMINATION FACTOR 2-RELATED"/>
    <property type="match status" value="1"/>
</dbReference>
<dbReference type="GO" id="GO:0008270">
    <property type="term" value="F:zinc ion binding"/>
    <property type="evidence" value="ECO:0007669"/>
    <property type="project" value="UniProtKB-KW"/>
</dbReference>
<dbReference type="Proteomes" id="UP000002009">
    <property type="component" value="Chromosome 10"/>
</dbReference>
<evidence type="ECO:0000256" key="9">
    <source>
        <dbReference type="PROSITE-ProRule" id="PRU00175"/>
    </source>
</evidence>
<dbReference type="GO" id="GO:0016787">
    <property type="term" value="F:hydrolase activity"/>
    <property type="evidence" value="ECO:0007669"/>
    <property type="project" value="UniProtKB-KW"/>
</dbReference>
<dbReference type="InterPro" id="IPR038718">
    <property type="entry name" value="SNF2-like_sf"/>
</dbReference>
<keyword evidence="4 9" id="KW-0863">Zinc-finger</keyword>
<dbReference type="GO" id="GO:0006281">
    <property type="term" value="P:DNA repair"/>
    <property type="evidence" value="ECO:0007669"/>
    <property type="project" value="TreeGrafter"/>
</dbReference>
<dbReference type="InterPro" id="IPR013083">
    <property type="entry name" value="Znf_RING/FYVE/PHD"/>
</dbReference>
<dbReference type="InterPro" id="IPR000330">
    <property type="entry name" value="SNF2_N"/>
</dbReference>
<dbReference type="OMA" id="GHEFREQ"/>
<evidence type="ECO:0000256" key="10">
    <source>
        <dbReference type="SAM" id="MobiDB-lite"/>
    </source>
</evidence>
<comment type="similarity">
    <text evidence="1">Belongs to the SNF2/RAD54 helicase family. RAD16 subfamily.</text>
</comment>
<dbReference type="OrthoDB" id="448448at2759"/>
<dbReference type="EMBL" id="CP001576">
    <property type="protein sequence ID" value="ACO70093.1"/>
    <property type="molecule type" value="Genomic_DNA"/>
</dbReference>
<gene>
    <name evidence="13" type="ORF">MICPUN_96640</name>
</gene>
<organism evidence="13 14">
    <name type="scientific">Micromonas commoda (strain RCC299 / NOUM17 / CCMP2709)</name>
    <name type="common">Picoplanktonic green alga</name>
    <dbReference type="NCBI Taxonomy" id="296587"/>
    <lineage>
        <taxon>Eukaryota</taxon>
        <taxon>Viridiplantae</taxon>
        <taxon>Chlorophyta</taxon>
        <taxon>Mamiellophyceae</taxon>
        <taxon>Mamiellales</taxon>
        <taxon>Mamiellaceae</taxon>
        <taxon>Micromonas</taxon>
    </lineage>
</organism>